<gene>
    <name evidence="2" type="ORF">KDW95_13985</name>
</gene>
<protein>
    <recommendedName>
        <fullName evidence="1">Phage integrase N-terminal domain-containing protein</fullName>
    </recommendedName>
</protein>
<accession>A0ABY5HEX9</accession>
<organism evidence="2 3">
    <name type="scientific">Marinobacterium rhizophilum</name>
    <dbReference type="NCBI Taxonomy" id="420402"/>
    <lineage>
        <taxon>Bacteria</taxon>
        <taxon>Pseudomonadati</taxon>
        <taxon>Pseudomonadota</taxon>
        <taxon>Gammaproteobacteria</taxon>
        <taxon>Oceanospirillales</taxon>
        <taxon>Oceanospirillaceae</taxon>
        <taxon>Marinobacterium</taxon>
    </lineage>
</organism>
<reference evidence="2" key="1">
    <citation type="submission" date="2021-04" db="EMBL/GenBank/DDBJ databases">
        <title>Oceanospirillales bacteria with DddD are important DMSP degraders in coastal seawater.</title>
        <authorList>
            <person name="Liu J."/>
        </authorList>
    </citation>
    <scope>NUCLEOTIDE SEQUENCE</scope>
    <source>
        <strain evidence="2">D13-1</strain>
    </source>
</reference>
<proteinExistence type="predicted"/>
<dbReference type="InterPro" id="IPR057084">
    <property type="entry name" value="Int_N"/>
</dbReference>
<dbReference type="Pfam" id="PF24624">
    <property type="entry name" value="Int_N"/>
    <property type="match status" value="1"/>
</dbReference>
<keyword evidence="3" id="KW-1185">Reference proteome</keyword>
<evidence type="ECO:0000313" key="2">
    <source>
        <dbReference type="EMBL" id="UTW10406.1"/>
    </source>
</evidence>
<sequence>MGIKKTATGRWRVDCGPIKGRRFRKKFDTKAEAKRFEAVVRLKMARNNDWSPSAKDRRRLLELIELWYDLHGHSLRDGARRRRMLDRLANRLRNPVGDTLIQGSMPRIAG</sequence>
<evidence type="ECO:0000259" key="1">
    <source>
        <dbReference type="Pfam" id="PF24624"/>
    </source>
</evidence>
<dbReference type="Proteomes" id="UP001058461">
    <property type="component" value="Chromosome"/>
</dbReference>
<name>A0ABY5HEX9_9GAMM</name>
<dbReference type="EMBL" id="CP073347">
    <property type="protein sequence ID" value="UTW10406.1"/>
    <property type="molecule type" value="Genomic_DNA"/>
</dbReference>
<evidence type="ECO:0000313" key="3">
    <source>
        <dbReference type="Proteomes" id="UP001058461"/>
    </source>
</evidence>
<feature type="domain" description="Phage integrase N-terminal" evidence="1">
    <location>
        <begin position="56"/>
        <end position="101"/>
    </location>
</feature>